<keyword evidence="1" id="KW-0732">Signal</keyword>
<feature type="chain" id="PRO_5003155152" evidence="1">
    <location>
        <begin position="24"/>
        <end position="147"/>
    </location>
</feature>
<evidence type="ECO:0000256" key="1">
    <source>
        <dbReference type="SAM" id="SignalP"/>
    </source>
</evidence>
<dbReference type="AlphaFoldDB" id="E1YLL1"/>
<proteinExistence type="predicted"/>
<evidence type="ECO:0000313" key="2">
    <source>
        <dbReference type="EMBL" id="CBX30994.1"/>
    </source>
</evidence>
<reference evidence="2" key="1">
    <citation type="journal article" date="2011" name="Environ. Microbiol.">
        <title>Genomic insights into the metabolic potential of the polycyclic aromatic hydrocarbon degrading sulfate-reducing Deltaproteobacterium N47.</title>
        <authorList>
            <person name="Bergmann F."/>
            <person name="Selesi D."/>
            <person name="Weinmaier T."/>
            <person name="Tischler P."/>
            <person name="Rattei T."/>
            <person name="Meckenstock R.U."/>
        </authorList>
    </citation>
    <scope>NUCLEOTIDE SEQUENCE</scope>
</reference>
<protein>
    <submittedName>
        <fullName evidence="2">Uncharacterized protein</fullName>
    </submittedName>
</protein>
<organism evidence="2">
    <name type="scientific">uncultured Desulfobacterium sp</name>
    <dbReference type="NCBI Taxonomy" id="201089"/>
    <lineage>
        <taxon>Bacteria</taxon>
        <taxon>Pseudomonadati</taxon>
        <taxon>Thermodesulfobacteriota</taxon>
        <taxon>Desulfobacteria</taxon>
        <taxon>Desulfobacterales</taxon>
        <taxon>Desulfobacteriaceae</taxon>
        <taxon>Desulfobacterium</taxon>
        <taxon>environmental samples</taxon>
    </lineage>
</organism>
<sequence length="147" mass="17060">MKKIVKSLMVFSFIMLISLPLSAGNEPMVKNRVDELNIFSREAIDRIGARPENGKINIKVRAIPAKNGFIYEPIVDEEINETKKTSESEHYLSQQEEEKFFSFREGISRIVYNKPRVVPYITYGNDGEYISFRDAIINLNKNKIQQR</sequence>
<accession>E1YLL1</accession>
<name>E1YLL1_9BACT</name>
<gene>
    <name evidence="2" type="ORF">N47_E45060</name>
</gene>
<feature type="signal peptide" evidence="1">
    <location>
        <begin position="1"/>
        <end position="23"/>
    </location>
</feature>
<dbReference type="EMBL" id="FR695877">
    <property type="protein sequence ID" value="CBX30994.1"/>
    <property type="molecule type" value="Genomic_DNA"/>
</dbReference>